<dbReference type="HOGENOM" id="CLU_2955028_0_0_9"/>
<organism evidence="2 3">
    <name type="scientific">Leuconostoc citreum (strain KM20)</name>
    <dbReference type="NCBI Taxonomy" id="349519"/>
    <lineage>
        <taxon>Bacteria</taxon>
        <taxon>Bacillati</taxon>
        <taxon>Bacillota</taxon>
        <taxon>Bacilli</taxon>
        <taxon>Lactobacillales</taxon>
        <taxon>Lactobacillaceae</taxon>
        <taxon>Leuconostoc</taxon>
    </lineage>
</organism>
<keyword evidence="1" id="KW-0812">Transmembrane</keyword>
<feature type="transmembrane region" description="Helical" evidence="1">
    <location>
        <begin position="28"/>
        <end position="53"/>
    </location>
</feature>
<dbReference type="EMBL" id="DQ489736">
    <property type="protein sequence ID" value="ACA83113.1"/>
    <property type="molecule type" value="Genomic_DNA"/>
</dbReference>
<proteinExistence type="predicted"/>
<dbReference type="eggNOG" id="ENOG50308J4">
    <property type="taxonomic scope" value="Bacteria"/>
</dbReference>
<keyword evidence="1" id="KW-1133">Transmembrane helix</keyword>
<evidence type="ECO:0000313" key="3">
    <source>
        <dbReference type="Proteomes" id="UP000002166"/>
    </source>
</evidence>
<name>B1N011_LEUCK</name>
<protein>
    <submittedName>
        <fullName evidence="2">Uncharacterized protein</fullName>
    </submittedName>
</protein>
<dbReference type="KEGG" id="lci:LCK_01289"/>
<dbReference type="OrthoDB" id="2142420at2"/>
<keyword evidence="3" id="KW-1185">Reference proteome</keyword>
<dbReference type="AlphaFoldDB" id="B1N011"/>
<evidence type="ECO:0000256" key="1">
    <source>
        <dbReference type="SAM" id="Phobius"/>
    </source>
</evidence>
<reference evidence="2 3" key="1">
    <citation type="journal article" date="2008" name="J. Bacteriol.">
        <title>Complete genome sequence of Leuconostoc citreum KM20.</title>
        <authorList>
            <person name="Kim J.F."/>
            <person name="Jeong H."/>
            <person name="Lee J.-S."/>
            <person name="Choi S.-H."/>
            <person name="Ha M."/>
            <person name="Hur C.-G."/>
            <person name="Kim J.-S."/>
            <person name="Lee S."/>
            <person name="Park H.-S."/>
            <person name="Park Y.-H."/>
            <person name="Oh T.K."/>
        </authorList>
    </citation>
    <scope>NUCLEOTIDE SEQUENCE [LARGE SCALE GENOMIC DNA]</scope>
    <source>
        <strain evidence="2 3">KM20</strain>
    </source>
</reference>
<keyword evidence="1" id="KW-0472">Membrane</keyword>
<dbReference type="STRING" id="349519.LCK_01289"/>
<gene>
    <name evidence="2" type="ordered locus">LCK_01289</name>
</gene>
<dbReference type="Proteomes" id="UP000002166">
    <property type="component" value="Chromosome"/>
</dbReference>
<evidence type="ECO:0000313" key="2">
    <source>
        <dbReference type="EMBL" id="ACA83113.1"/>
    </source>
</evidence>
<dbReference type="RefSeq" id="WP_004904962.1">
    <property type="nucleotide sequence ID" value="NC_010471.1"/>
</dbReference>
<sequence length="59" mass="6677">MNKLAIVLPVFVFVVVLGSNLLNMPHVSILTILLSIFWAAVVALVIFGLIRFLSWWMLH</sequence>
<accession>B1N011</accession>